<evidence type="ECO:0000259" key="2">
    <source>
        <dbReference type="Pfam" id="PF07411"/>
    </source>
</evidence>
<dbReference type="AlphaFoldDB" id="A0A8J8KH18"/>
<evidence type="ECO:0000313" key="5">
    <source>
        <dbReference type="Proteomes" id="UP000728647"/>
    </source>
</evidence>
<feature type="region of interest" description="Disordered" evidence="1">
    <location>
        <begin position="189"/>
        <end position="222"/>
    </location>
</feature>
<reference evidence="4" key="1">
    <citation type="submission" date="2020-06" db="EMBL/GenBank/DDBJ databases">
        <title>Haloterrigena sp. nov., an extremely halophilic archaeon isolated from a saline sediment.</title>
        <authorList>
            <person name="Liu B.-B."/>
        </authorList>
    </citation>
    <scope>NUCLEOTIDE SEQUENCE</scope>
    <source>
        <strain evidence="4">SYSU A121-1</strain>
    </source>
</reference>
<feature type="compositionally biased region" description="Acidic residues" evidence="1">
    <location>
        <begin position="59"/>
        <end position="83"/>
    </location>
</feature>
<dbReference type="Pfam" id="PF20068">
    <property type="entry name" value="Amphi-Trp"/>
    <property type="match status" value="1"/>
</dbReference>
<name>A0A8J8KH18_9EURY</name>
<protein>
    <submittedName>
        <fullName evidence="4">DUF1508 domain-containing protein</fullName>
    </submittedName>
</protein>
<comment type="caution">
    <text evidence="4">The sequence shown here is derived from an EMBL/GenBank/DDBJ whole genome shotgun (WGS) entry which is preliminary data.</text>
</comment>
<dbReference type="EMBL" id="JABURA010000001">
    <property type="protein sequence ID" value="NUB90689.1"/>
    <property type="molecule type" value="Genomic_DNA"/>
</dbReference>
<evidence type="ECO:0000313" key="4">
    <source>
        <dbReference type="EMBL" id="NUB90689.1"/>
    </source>
</evidence>
<dbReference type="Proteomes" id="UP000728647">
    <property type="component" value="Unassembled WGS sequence"/>
</dbReference>
<gene>
    <name evidence="4" type="ORF">HT576_06605</name>
</gene>
<feature type="region of interest" description="Disordered" evidence="1">
    <location>
        <begin position="59"/>
        <end position="169"/>
    </location>
</feature>
<proteinExistence type="predicted"/>
<dbReference type="SUPFAM" id="SSF160113">
    <property type="entry name" value="YegP-like"/>
    <property type="match status" value="1"/>
</dbReference>
<dbReference type="NCBIfam" id="TIGR04354">
    <property type="entry name" value="amphi-Trp"/>
    <property type="match status" value="1"/>
</dbReference>
<dbReference type="RefSeq" id="WP_174701570.1">
    <property type="nucleotide sequence ID" value="NZ_JABURA010000001.1"/>
</dbReference>
<dbReference type="InterPro" id="IPR036913">
    <property type="entry name" value="YegP-like_sf"/>
</dbReference>
<feature type="domain" description="DUF1508" evidence="2">
    <location>
        <begin position="171"/>
        <end position="219"/>
    </location>
</feature>
<dbReference type="InterPro" id="IPR010879">
    <property type="entry name" value="DUF1508"/>
</dbReference>
<accession>A0A8J8KH18</accession>
<dbReference type="Pfam" id="PF07411">
    <property type="entry name" value="DUF1508"/>
    <property type="match status" value="1"/>
</dbReference>
<dbReference type="OrthoDB" id="108721at2157"/>
<dbReference type="InterPro" id="IPR027598">
    <property type="entry name" value="Amphi-Trp_dom"/>
</dbReference>
<organism evidence="4 5">
    <name type="scientific">Haloterrigena gelatinilytica</name>
    <dbReference type="NCBI Taxonomy" id="2741724"/>
    <lineage>
        <taxon>Archaea</taxon>
        <taxon>Methanobacteriati</taxon>
        <taxon>Methanobacteriota</taxon>
        <taxon>Stenosarchaea group</taxon>
        <taxon>Halobacteria</taxon>
        <taxon>Halobacteriales</taxon>
        <taxon>Natrialbaceae</taxon>
        <taxon>Haloterrigena</taxon>
    </lineage>
</organism>
<feature type="compositionally biased region" description="Basic and acidic residues" evidence="1">
    <location>
        <begin position="153"/>
        <end position="169"/>
    </location>
</feature>
<evidence type="ECO:0000256" key="1">
    <source>
        <dbReference type="SAM" id="MobiDB-lite"/>
    </source>
</evidence>
<dbReference type="Gene3D" id="2.30.29.80">
    <property type="match status" value="1"/>
</dbReference>
<sequence>MDDSPTDVEFELERAYDREELAAVFREFGAALAEDRPLKIDDGERTATVSIPERVVAELEAEREDDEPPVAELELELEWDDPDGSTIRLGDSERGTPGVVGADAAAEGEPETDPAAATMPPEAVPGGPDADDASTDGADSRSESESAPADADPDARQEQDRRTSRFEVYEDRGGEWRWRLVHWNGNIVADSGEGYTSRSNAKRAARSVMRAAPTATVEDRED</sequence>
<evidence type="ECO:0000259" key="3">
    <source>
        <dbReference type="Pfam" id="PF20068"/>
    </source>
</evidence>
<feature type="domain" description="Amphi-Trp" evidence="3">
    <location>
        <begin position="5"/>
        <end position="85"/>
    </location>
</feature>